<dbReference type="EMBL" id="QFPX01000023">
    <property type="protein sequence ID" value="PZQ51876.1"/>
    <property type="molecule type" value="Genomic_DNA"/>
</dbReference>
<reference evidence="1 2" key="1">
    <citation type="submission" date="2017-08" db="EMBL/GenBank/DDBJ databases">
        <title>Infants hospitalized years apart are colonized by the same room-sourced microbial strains.</title>
        <authorList>
            <person name="Brooks B."/>
            <person name="Olm M.R."/>
            <person name="Firek B.A."/>
            <person name="Baker R."/>
            <person name="Thomas B.C."/>
            <person name="Morowitz M.J."/>
            <person name="Banfield J.F."/>
        </authorList>
    </citation>
    <scope>NUCLEOTIDE SEQUENCE [LARGE SCALE GENOMIC DNA]</scope>
    <source>
        <strain evidence="1">S2_005_002_R2_33</strain>
    </source>
</reference>
<gene>
    <name evidence="1" type="ORF">DI555_20160</name>
</gene>
<organism evidence="1 2">
    <name type="scientific">Novosphingobium pentaromativorans</name>
    <dbReference type="NCBI Taxonomy" id="205844"/>
    <lineage>
        <taxon>Bacteria</taxon>
        <taxon>Pseudomonadati</taxon>
        <taxon>Pseudomonadota</taxon>
        <taxon>Alphaproteobacteria</taxon>
        <taxon>Sphingomonadales</taxon>
        <taxon>Sphingomonadaceae</taxon>
        <taxon>Novosphingobium</taxon>
    </lineage>
</organism>
<dbReference type="PROSITE" id="PS51257">
    <property type="entry name" value="PROKAR_LIPOPROTEIN"/>
    <property type="match status" value="1"/>
</dbReference>
<proteinExistence type="predicted"/>
<protein>
    <submittedName>
        <fullName evidence="1">Uncharacterized protein</fullName>
    </submittedName>
</protein>
<name>A0A2W5NEB6_9SPHN</name>
<comment type="caution">
    <text evidence="1">The sequence shown here is derived from an EMBL/GenBank/DDBJ whole genome shotgun (WGS) entry which is preliminary data.</text>
</comment>
<dbReference type="Proteomes" id="UP000249082">
    <property type="component" value="Unassembled WGS sequence"/>
</dbReference>
<dbReference type="AlphaFoldDB" id="A0A2W5NEB6"/>
<accession>A0A2W5NEB6</accession>
<sequence>MRRGGLLASGAAALLAGCGAPPKVAVAPPPPPPVVVIPPRPQPPLGASPTMVIPARLADGSRATVNSGISAAQALWNLRSAYNVAALNCTGDQGAPILAGYTEFQKKYARTLTATNKALDKEYRARFGAKAIREREAYQTQVYNFFALPPVVPSLCRAALELTGALQAVPAAQLESFAAASGLAGAEAPFRAFFDSYEQYQSDLAAWESQYGASFAAAEEAPRS</sequence>
<evidence type="ECO:0000313" key="2">
    <source>
        <dbReference type="Proteomes" id="UP000249082"/>
    </source>
</evidence>
<evidence type="ECO:0000313" key="1">
    <source>
        <dbReference type="EMBL" id="PZQ51876.1"/>
    </source>
</evidence>